<dbReference type="InterPro" id="IPR000300">
    <property type="entry name" value="IPPc"/>
</dbReference>
<dbReference type="PANTHER" id="PTHR45666:SF11">
    <property type="entry name" value="OS08G0425500 PROTEIN"/>
    <property type="match status" value="1"/>
</dbReference>
<protein>
    <recommendedName>
        <fullName evidence="3">Inositol polyphosphate-related phosphatase domain-containing protein</fullName>
    </recommendedName>
</protein>
<feature type="domain" description="Inositol polyphosphate-related phosphatase" evidence="3">
    <location>
        <begin position="63"/>
        <end position="114"/>
    </location>
</feature>
<proteinExistence type="inferred from homology"/>
<evidence type="ECO:0000256" key="2">
    <source>
        <dbReference type="ARBA" id="ARBA00022801"/>
    </source>
</evidence>
<dbReference type="PANTHER" id="PTHR45666">
    <property type="entry name" value="TYPE IV INOSITOL POLYPHOSPHATE 5-PHOSPHATASE 9"/>
    <property type="match status" value="1"/>
</dbReference>
<feature type="non-terminal residue" evidence="4">
    <location>
        <position position="1"/>
    </location>
</feature>
<dbReference type="Pfam" id="PF22669">
    <property type="entry name" value="Exo_endo_phos2"/>
    <property type="match status" value="1"/>
</dbReference>
<dbReference type="GO" id="GO:0004445">
    <property type="term" value="F:inositol-polyphosphate 5-phosphatase activity"/>
    <property type="evidence" value="ECO:0007669"/>
    <property type="project" value="InterPro"/>
</dbReference>
<dbReference type="GO" id="GO:0046856">
    <property type="term" value="P:phosphatidylinositol dephosphorylation"/>
    <property type="evidence" value="ECO:0007669"/>
    <property type="project" value="InterPro"/>
</dbReference>
<sequence length="115" mass="12807">LQSSTSATGDNRTLIAAMKGFEYADVMLWITDAMSVLPRTSYHGHGGGAERHQRRSRCPRRSSDHVCVVLLGDLNNRISMDAAVAHQLVRAKTWSKLLQKDELLLELSKGRQFNG</sequence>
<dbReference type="Proteomes" id="UP000324897">
    <property type="component" value="Chromosome 2"/>
</dbReference>
<dbReference type="EMBL" id="RWGY01000013">
    <property type="protein sequence ID" value="TVU23325.1"/>
    <property type="molecule type" value="Genomic_DNA"/>
</dbReference>
<evidence type="ECO:0000313" key="5">
    <source>
        <dbReference type="Proteomes" id="UP000324897"/>
    </source>
</evidence>
<dbReference type="InterPro" id="IPR045849">
    <property type="entry name" value="IP5P_plant"/>
</dbReference>
<dbReference type="SUPFAM" id="SSF56219">
    <property type="entry name" value="DNase I-like"/>
    <property type="match status" value="1"/>
</dbReference>
<dbReference type="GO" id="GO:0004439">
    <property type="term" value="F:phosphatidylinositol-4,5-bisphosphate 5-phosphatase activity"/>
    <property type="evidence" value="ECO:0007669"/>
    <property type="project" value="TreeGrafter"/>
</dbReference>
<keyword evidence="5" id="KW-1185">Reference proteome</keyword>
<accession>A0A5J9UIX5</accession>
<organism evidence="4 5">
    <name type="scientific">Eragrostis curvula</name>
    <name type="common">weeping love grass</name>
    <dbReference type="NCBI Taxonomy" id="38414"/>
    <lineage>
        <taxon>Eukaryota</taxon>
        <taxon>Viridiplantae</taxon>
        <taxon>Streptophyta</taxon>
        <taxon>Embryophyta</taxon>
        <taxon>Tracheophyta</taxon>
        <taxon>Spermatophyta</taxon>
        <taxon>Magnoliopsida</taxon>
        <taxon>Liliopsida</taxon>
        <taxon>Poales</taxon>
        <taxon>Poaceae</taxon>
        <taxon>PACMAD clade</taxon>
        <taxon>Chloridoideae</taxon>
        <taxon>Eragrostideae</taxon>
        <taxon>Eragrostidinae</taxon>
        <taxon>Eragrostis</taxon>
    </lineage>
</organism>
<comment type="similarity">
    <text evidence="1">Belongs to the inositol polyphosphate 5-phosphatase family.</text>
</comment>
<dbReference type="GO" id="GO:0034485">
    <property type="term" value="F:phosphatidylinositol-3,4,5-trisphosphate 5-phosphatase activity"/>
    <property type="evidence" value="ECO:0007669"/>
    <property type="project" value="TreeGrafter"/>
</dbReference>
<dbReference type="OrthoDB" id="62798at2759"/>
<dbReference type="InterPro" id="IPR036691">
    <property type="entry name" value="Endo/exonu/phosph_ase_sf"/>
</dbReference>
<evidence type="ECO:0000259" key="3">
    <source>
        <dbReference type="Pfam" id="PF22669"/>
    </source>
</evidence>
<evidence type="ECO:0000313" key="4">
    <source>
        <dbReference type="EMBL" id="TVU23325.1"/>
    </source>
</evidence>
<evidence type="ECO:0000256" key="1">
    <source>
        <dbReference type="ARBA" id="ARBA00010768"/>
    </source>
</evidence>
<comment type="caution">
    <text evidence="4">The sequence shown here is derived from an EMBL/GenBank/DDBJ whole genome shotgun (WGS) entry which is preliminary data.</text>
</comment>
<keyword evidence="2" id="KW-0378">Hydrolase</keyword>
<dbReference type="Gene3D" id="3.60.10.10">
    <property type="entry name" value="Endonuclease/exonuclease/phosphatase"/>
    <property type="match status" value="1"/>
</dbReference>
<reference evidence="4 5" key="1">
    <citation type="journal article" date="2019" name="Sci. Rep.">
        <title>A high-quality genome of Eragrostis curvula grass provides insights into Poaceae evolution and supports new strategies to enhance forage quality.</title>
        <authorList>
            <person name="Carballo J."/>
            <person name="Santos B.A.C.M."/>
            <person name="Zappacosta D."/>
            <person name="Garbus I."/>
            <person name="Selva J.P."/>
            <person name="Gallo C.A."/>
            <person name="Diaz A."/>
            <person name="Albertini E."/>
            <person name="Caccamo M."/>
            <person name="Echenique V."/>
        </authorList>
    </citation>
    <scope>NUCLEOTIDE SEQUENCE [LARGE SCALE GENOMIC DNA]</scope>
    <source>
        <strain evidence="5">cv. Victoria</strain>
        <tissue evidence="4">Leaf</tissue>
    </source>
</reference>
<dbReference type="AlphaFoldDB" id="A0A5J9UIX5"/>
<name>A0A5J9UIX5_9POAL</name>
<gene>
    <name evidence="4" type="ORF">EJB05_25682</name>
</gene>